<keyword evidence="2" id="KW-1185">Reference proteome</keyword>
<protein>
    <submittedName>
        <fullName evidence="1">Uncharacterized protein</fullName>
    </submittedName>
</protein>
<comment type="caution">
    <text evidence="1">The sequence shown here is derived from an EMBL/GenBank/DDBJ whole genome shotgun (WGS) entry which is preliminary data.</text>
</comment>
<accession>A0ABS2R2S0</accession>
<organism evidence="1 2">
    <name type="scientific">Siminovitchia thermophila</name>
    <dbReference type="NCBI Taxonomy" id="1245522"/>
    <lineage>
        <taxon>Bacteria</taxon>
        <taxon>Bacillati</taxon>
        <taxon>Bacillota</taxon>
        <taxon>Bacilli</taxon>
        <taxon>Bacillales</taxon>
        <taxon>Bacillaceae</taxon>
        <taxon>Siminovitchia</taxon>
    </lineage>
</organism>
<dbReference type="Proteomes" id="UP000823485">
    <property type="component" value="Unassembled WGS sequence"/>
</dbReference>
<dbReference type="EMBL" id="JAFBFH010000001">
    <property type="protein sequence ID" value="MBM7713203.1"/>
    <property type="molecule type" value="Genomic_DNA"/>
</dbReference>
<evidence type="ECO:0000313" key="2">
    <source>
        <dbReference type="Proteomes" id="UP000823485"/>
    </source>
</evidence>
<proteinExistence type="predicted"/>
<reference evidence="1 2" key="1">
    <citation type="submission" date="2021-01" db="EMBL/GenBank/DDBJ databases">
        <title>Genomic Encyclopedia of Type Strains, Phase IV (KMG-IV): sequencing the most valuable type-strain genomes for metagenomic binning, comparative biology and taxonomic classification.</title>
        <authorList>
            <person name="Goeker M."/>
        </authorList>
    </citation>
    <scope>NUCLEOTIDE SEQUENCE [LARGE SCALE GENOMIC DNA]</scope>
    <source>
        <strain evidence="1 2">DSM 105453</strain>
    </source>
</reference>
<sequence>MLLFFIVEVKKREQTLRSRIRKVRVKKVIFGVLYYGSICESFKSVLKHVPAKGTA</sequence>
<name>A0ABS2R2S0_9BACI</name>
<gene>
    <name evidence="1" type="ORF">JOC94_000169</name>
</gene>
<evidence type="ECO:0000313" key="1">
    <source>
        <dbReference type="EMBL" id="MBM7713203.1"/>
    </source>
</evidence>